<dbReference type="AlphaFoldDB" id="A0CUX9"/>
<dbReference type="OrthoDB" id="10322864at2759"/>
<feature type="coiled-coil region" evidence="1">
    <location>
        <begin position="76"/>
        <end position="103"/>
    </location>
</feature>
<dbReference type="HOGENOM" id="CLU_2215063_0_0_1"/>
<dbReference type="RefSeq" id="XP_001441993.1">
    <property type="nucleotide sequence ID" value="XM_001441956.1"/>
</dbReference>
<protein>
    <submittedName>
        <fullName evidence="2">Uncharacterized protein</fullName>
    </submittedName>
</protein>
<accession>A0CUX9</accession>
<reference evidence="2 3" key="1">
    <citation type="journal article" date="2006" name="Nature">
        <title>Global trends of whole-genome duplications revealed by the ciliate Paramecium tetraurelia.</title>
        <authorList>
            <consortium name="Genoscope"/>
            <person name="Aury J.-M."/>
            <person name="Jaillon O."/>
            <person name="Duret L."/>
            <person name="Noel B."/>
            <person name="Jubin C."/>
            <person name="Porcel B.M."/>
            <person name="Segurens B."/>
            <person name="Daubin V."/>
            <person name="Anthouard V."/>
            <person name="Aiach N."/>
            <person name="Arnaiz O."/>
            <person name="Billaut A."/>
            <person name="Beisson J."/>
            <person name="Blanc I."/>
            <person name="Bouhouche K."/>
            <person name="Camara F."/>
            <person name="Duharcourt S."/>
            <person name="Guigo R."/>
            <person name="Gogendeau D."/>
            <person name="Katinka M."/>
            <person name="Keller A.-M."/>
            <person name="Kissmehl R."/>
            <person name="Klotz C."/>
            <person name="Koll F."/>
            <person name="Le Moue A."/>
            <person name="Lepere C."/>
            <person name="Malinsky S."/>
            <person name="Nowacki M."/>
            <person name="Nowak J.K."/>
            <person name="Plattner H."/>
            <person name="Poulain J."/>
            <person name="Ruiz F."/>
            <person name="Serrano V."/>
            <person name="Zagulski M."/>
            <person name="Dessen P."/>
            <person name="Betermier M."/>
            <person name="Weissenbach J."/>
            <person name="Scarpelli C."/>
            <person name="Schachter V."/>
            <person name="Sperling L."/>
            <person name="Meyer E."/>
            <person name="Cohen J."/>
            <person name="Wincker P."/>
        </authorList>
    </citation>
    <scope>NUCLEOTIDE SEQUENCE [LARGE SCALE GENOMIC DNA]</scope>
    <source>
        <strain evidence="2 3">Stock d4-2</strain>
    </source>
</reference>
<evidence type="ECO:0000256" key="1">
    <source>
        <dbReference type="SAM" id="Coils"/>
    </source>
</evidence>
<dbReference type="KEGG" id="ptm:GSPATT00010764001"/>
<keyword evidence="1" id="KW-0175">Coiled coil</keyword>
<dbReference type="Proteomes" id="UP000000600">
    <property type="component" value="Unassembled WGS sequence"/>
</dbReference>
<evidence type="ECO:0000313" key="2">
    <source>
        <dbReference type="EMBL" id="CAK74596.1"/>
    </source>
</evidence>
<evidence type="ECO:0000313" key="3">
    <source>
        <dbReference type="Proteomes" id="UP000000600"/>
    </source>
</evidence>
<sequence length="107" mass="12855">MGKMGPAWLIKAGRTRYNTKMCKIVKITKHKRVQGRAWRRKQFNKRKVQTQLQKTLVGQQIHLKGVLVHKKGPNWHKGNKQLLEKEKIELVQLKRELKRNKFNRDEY</sequence>
<dbReference type="InParanoid" id="A0CUX9"/>
<name>A0CUX9_PARTE</name>
<dbReference type="EMBL" id="CT868196">
    <property type="protein sequence ID" value="CAK74596.1"/>
    <property type="molecule type" value="Genomic_DNA"/>
</dbReference>
<keyword evidence="3" id="KW-1185">Reference proteome</keyword>
<proteinExistence type="predicted"/>
<organism evidence="2 3">
    <name type="scientific">Paramecium tetraurelia</name>
    <dbReference type="NCBI Taxonomy" id="5888"/>
    <lineage>
        <taxon>Eukaryota</taxon>
        <taxon>Sar</taxon>
        <taxon>Alveolata</taxon>
        <taxon>Ciliophora</taxon>
        <taxon>Intramacronucleata</taxon>
        <taxon>Oligohymenophorea</taxon>
        <taxon>Peniculida</taxon>
        <taxon>Parameciidae</taxon>
        <taxon>Paramecium</taxon>
    </lineage>
</organism>
<dbReference type="OMA" id="WRRKQFN"/>
<gene>
    <name evidence="2" type="ORF">GSPATT00010764001</name>
</gene>
<dbReference type="GeneID" id="5027786"/>